<dbReference type="KEGG" id="snq:CP978_18165"/>
<keyword evidence="1" id="KW-0560">Oxidoreductase</keyword>
<organism evidence="5 6">
    <name type="scientific">Streptomyces nodosus</name>
    <dbReference type="NCBI Taxonomy" id="40318"/>
    <lineage>
        <taxon>Bacteria</taxon>
        <taxon>Bacillati</taxon>
        <taxon>Actinomycetota</taxon>
        <taxon>Actinomycetes</taxon>
        <taxon>Kitasatosporales</taxon>
        <taxon>Streptomycetaceae</taxon>
        <taxon>Streptomyces</taxon>
    </lineage>
</organism>
<dbReference type="InterPro" id="IPR036291">
    <property type="entry name" value="NAD(P)-bd_dom_sf"/>
</dbReference>
<dbReference type="InterPro" id="IPR014026">
    <property type="entry name" value="UDP-Glc/GDP-Man_DH_dimer"/>
</dbReference>
<dbReference type="InterPro" id="IPR028359">
    <property type="entry name" value="UDP_ManNAc/GlcNAc_DH"/>
</dbReference>
<dbReference type="SMART" id="SM00984">
    <property type="entry name" value="UDPG_MGDP_dh_C"/>
    <property type="match status" value="1"/>
</dbReference>
<feature type="domain" description="UDP-glucose/GDP-mannose dehydrogenase C-terminal" evidence="4">
    <location>
        <begin position="337"/>
        <end position="431"/>
    </location>
</feature>
<dbReference type="Pfam" id="PF03720">
    <property type="entry name" value="UDPG_MGDP_dh_C"/>
    <property type="match status" value="1"/>
</dbReference>
<keyword evidence="2" id="KW-0520">NAD</keyword>
<evidence type="ECO:0000256" key="2">
    <source>
        <dbReference type="ARBA" id="ARBA00023027"/>
    </source>
</evidence>
<evidence type="ECO:0000256" key="1">
    <source>
        <dbReference type="ARBA" id="ARBA00023002"/>
    </source>
</evidence>
<dbReference type="PIRSF" id="PIRSF000124">
    <property type="entry name" value="UDPglc_GDPman_dh"/>
    <property type="match status" value="1"/>
</dbReference>
<dbReference type="InterPro" id="IPR014027">
    <property type="entry name" value="UDP-Glc/GDP-Man_DH_C"/>
</dbReference>
<name>A0A5P2W5H2_9ACTN</name>
<dbReference type="Pfam" id="PF03721">
    <property type="entry name" value="UDPG_MGDP_dh_N"/>
    <property type="match status" value="1"/>
</dbReference>
<proteinExistence type="inferred from homology"/>
<dbReference type="PIRSF" id="PIRSF500136">
    <property type="entry name" value="UDP_ManNAc_DH"/>
    <property type="match status" value="1"/>
</dbReference>
<evidence type="ECO:0000259" key="4">
    <source>
        <dbReference type="SMART" id="SM00984"/>
    </source>
</evidence>
<dbReference type="OrthoDB" id="5193947at2"/>
<dbReference type="PANTHER" id="PTHR43491:SF1">
    <property type="entry name" value="UDP-N-ACETYL-D-MANNOSAMINE DEHYDROGENASE"/>
    <property type="match status" value="1"/>
</dbReference>
<accession>A0A5P2W5H2</accession>
<evidence type="ECO:0000313" key="6">
    <source>
        <dbReference type="Proteomes" id="UP000325763"/>
    </source>
</evidence>
<dbReference type="PANTHER" id="PTHR43491">
    <property type="entry name" value="UDP-N-ACETYL-D-MANNOSAMINE DEHYDROGENASE"/>
    <property type="match status" value="1"/>
</dbReference>
<dbReference type="Pfam" id="PF00984">
    <property type="entry name" value="UDPG_MGDP_dh"/>
    <property type="match status" value="1"/>
</dbReference>
<dbReference type="NCBIfam" id="TIGR03026">
    <property type="entry name" value="NDP-sugDHase"/>
    <property type="match status" value="1"/>
</dbReference>
<gene>
    <name evidence="5" type="ORF">CP978_18165</name>
</gene>
<evidence type="ECO:0000256" key="3">
    <source>
        <dbReference type="PIRNR" id="PIRNR000124"/>
    </source>
</evidence>
<evidence type="ECO:0000313" key="5">
    <source>
        <dbReference type="EMBL" id="QEV40212.1"/>
    </source>
</evidence>
<dbReference type="EMBL" id="CP023747">
    <property type="protein sequence ID" value="QEV40212.1"/>
    <property type="molecule type" value="Genomic_DNA"/>
</dbReference>
<dbReference type="GO" id="GO:0016628">
    <property type="term" value="F:oxidoreductase activity, acting on the CH-CH group of donors, NAD or NADP as acceptor"/>
    <property type="evidence" value="ECO:0007669"/>
    <property type="project" value="InterPro"/>
</dbReference>
<dbReference type="InterPro" id="IPR001732">
    <property type="entry name" value="UDP-Glc/GDP-Man_DH_N"/>
</dbReference>
<reference evidence="5 6" key="1">
    <citation type="submission" date="2017-09" db="EMBL/GenBank/DDBJ databases">
        <title>Streptomyces genome completion.</title>
        <authorList>
            <person name="Lee N."/>
            <person name="Cho B.-K."/>
        </authorList>
    </citation>
    <scope>NUCLEOTIDE SEQUENCE [LARGE SCALE GENOMIC DNA]</scope>
    <source>
        <strain evidence="5 6">ATCC 14899</strain>
    </source>
</reference>
<dbReference type="InterPro" id="IPR008927">
    <property type="entry name" value="6-PGluconate_DH-like_C_sf"/>
</dbReference>
<dbReference type="InterPro" id="IPR036220">
    <property type="entry name" value="UDP-Glc/GDP-Man_DH_C_sf"/>
</dbReference>
<dbReference type="SUPFAM" id="SSF52413">
    <property type="entry name" value="UDP-glucose/GDP-mannose dehydrogenase C-terminal domain"/>
    <property type="match status" value="1"/>
</dbReference>
<dbReference type="GO" id="GO:0000271">
    <property type="term" value="P:polysaccharide biosynthetic process"/>
    <property type="evidence" value="ECO:0007669"/>
    <property type="project" value="InterPro"/>
</dbReference>
<dbReference type="SUPFAM" id="SSF51735">
    <property type="entry name" value="NAD(P)-binding Rossmann-fold domains"/>
    <property type="match status" value="1"/>
</dbReference>
<dbReference type="GO" id="GO:0051287">
    <property type="term" value="F:NAD binding"/>
    <property type="evidence" value="ECO:0007669"/>
    <property type="project" value="InterPro"/>
</dbReference>
<dbReference type="Gene3D" id="3.40.50.720">
    <property type="entry name" value="NAD(P)-binding Rossmann-like Domain"/>
    <property type="match status" value="2"/>
</dbReference>
<protein>
    <submittedName>
        <fullName evidence="5">Nucleotide sugar dehydrogenase</fullName>
    </submittedName>
</protein>
<comment type="similarity">
    <text evidence="3">Belongs to the UDP-glucose/GDP-mannose dehydrogenase family.</text>
</comment>
<dbReference type="Proteomes" id="UP000325763">
    <property type="component" value="Chromosome"/>
</dbReference>
<dbReference type="GO" id="GO:0016616">
    <property type="term" value="F:oxidoreductase activity, acting on the CH-OH group of donors, NAD or NADP as acceptor"/>
    <property type="evidence" value="ECO:0007669"/>
    <property type="project" value="InterPro"/>
</dbReference>
<sequence>MPISHNKGVVRVGQKSEADRRKLIVVGLGYVGLPLAVRAVEAGYLVVGVDTDELRVKRLGACDSYIEGVDDTRLMAAVDSGRFHATTDYDRIEGFDVCVITVPTPLREGVPDLSFVECAGRSVAPHLTPGATVVLESTTYPGTTETLLRPLLEAGSGLKAGEDFHLGYSPERIDPGNPEWHLENTPKVISGIDPASLRSVEGFYGDIVERTVPVSSCRTAELTKLLENTYRHVNIAMVNEMAMVSRQLGADIWEAIDAAGTKPFGFMPFRPGPGVGGHCLPVDPSYLSWQVKRLLRQDLRFIGLANEINDHMPAHVVQRVTRGLNERGKSVKGSRVLQLGLAYKKNTGDIRESPALVLARSLLSLGARLTVVEPHTDAYLVPPDITRVELTEAEVRAADVIVVATDHDAFDYALIEDAGAYVLDTRNRCRGERVEIL</sequence>
<dbReference type="InterPro" id="IPR017476">
    <property type="entry name" value="UDP-Glc/GDP-Man"/>
</dbReference>
<dbReference type="SUPFAM" id="SSF48179">
    <property type="entry name" value="6-phosphogluconate dehydrogenase C-terminal domain-like"/>
    <property type="match status" value="1"/>
</dbReference>
<dbReference type="AlphaFoldDB" id="A0A5P2W5H2"/>